<evidence type="ECO:0000313" key="1">
    <source>
        <dbReference type="EMBL" id="KUN72086.1"/>
    </source>
</evidence>
<dbReference type="EMBL" id="LMWU01000015">
    <property type="protein sequence ID" value="KUN72086.1"/>
    <property type="molecule type" value="Genomic_DNA"/>
</dbReference>
<protein>
    <recommendedName>
        <fullName evidence="3">Response regulatory domain-containing protein</fullName>
    </recommendedName>
</protein>
<dbReference type="Proteomes" id="UP000053669">
    <property type="component" value="Unassembled WGS sequence"/>
</dbReference>
<name>A0A117R5E1_9ACTN</name>
<reference evidence="1 2" key="1">
    <citation type="submission" date="2015-10" db="EMBL/GenBank/DDBJ databases">
        <title>Draft genome sequence of Streptomyces canus DSM 40017, type strain for the species Streptomyces canus.</title>
        <authorList>
            <person name="Ruckert C."/>
            <person name="Winkler A."/>
            <person name="Kalinowski J."/>
            <person name="Kampfer P."/>
            <person name="Glaeser S."/>
        </authorList>
    </citation>
    <scope>NUCLEOTIDE SEQUENCE [LARGE SCALE GENOMIC DNA]</scope>
    <source>
        <strain evidence="1 2">DSM 40017</strain>
    </source>
</reference>
<gene>
    <name evidence="1" type="ORF">AQJ46_13750</name>
</gene>
<evidence type="ECO:0008006" key="3">
    <source>
        <dbReference type="Google" id="ProtNLM"/>
    </source>
</evidence>
<dbReference type="AlphaFoldDB" id="A0A117R5E1"/>
<accession>A0A117R5E1</accession>
<proteinExistence type="predicted"/>
<organism evidence="1 2">
    <name type="scientific">Streptomyces canus</name>
    <dbReference type="NCBI Taxonomy" id="58343"/>
    <lineage>
        <taxon>Bacteria</taxon>
        <taxon>Bacillati</taxon>
        <taxon>Actinomycetota</taxon>
        <taxon>Actinomycetes</taxon>
        <taxon>Kitasatosporales</taxon>
        <taxon>Streptomycetaceae</taxon>
        <taxon>Streptomyces</taxon>
        <taxon>Streptomyces aurantiacus group</taxon>
    </lineage>
</organism>
<dbReference type="RefSeq" id="WP_059205888.1">
    <property type="nucleotide sequence ID" value="NZ_KQ948659.1"/>
</dbReference>
<sequence length="104" mass="11389">MSNEKNVLVLGRERHLVDASTGIIEANGFHAVGVTRDEEALSLLDTGRFIAVLVGSGVEWESRPPVREHAAPHGTVVLEAQRVPMQTVQEHVSHVIVPKLRRIA</sequence>
<comment type="caution">
    <text evidence="1">The sequence shown here is derived from an EMBL/GenBank/DDBJ whole genome shotgun (WGS) entry which is preliminary data.</text>
</comment>
<evidence type="ECO:0000313" key="2">
    <source>
        <dbReference type="Proteomes" id="UP000053669"/>
    </source>
</evidence>
<dbReference type="STRING" id="58343.AQJ46_13750"/>